<dbReference type="Pfam" id="PF00075">
    <property type="entry name" value="RNase_H"/>
    <property type="match status" value="1"/>
</dbReference>
<dbReference type="InterPro" id="IPR036397">
    <property type="entry name" value="RNaseH_sf"/>
</dbReference>
<name>A0A4Y2FVA9_ARAVE</name>
<evidence type="ECO:0000313" key="3">
    <source>
        <dbReference type="Proteomes" id="UP000499080"/>
    </source>
</evidence>
<dbReference type="PROSITE" id="PS50879">
    <property type="entry name" value="RNASE_H_1"/>
    <property type="match status" value="1"/>
</dbReference>
<comment type="caution">
    <text evidence="2">The sequence shown here is derived from an EMBL/GenBank/DDBJ whole genome shotgun (WGS) entry which is preliminary data.</text>
</comment>
<dbReference type="AlphaFoldDB" id="A0A4Y2FVA9"/>
<dbReference type="GO" id="GO:0003676">
    <property type="term" value="F:nucleic acid binding"/>
    <property type="evidence" value="ECO:0007669"/>
    <property type="project" value="InterPro"/>
</dbReference>
<accession>A0A4Y2FVA9</accession>
<dbReference type="OrthoDB" id="6437659at2759"/>
<keyword evidence="3" id="KW-1185">Reference proteome</keyword>
<dbReference type="SUPFAM" id="SSF53098">
    <property type="entry name" value="Ribonuclease H-like"/>
    <property type="match status" value="1"/>
</dbReference>
<sequence length="235" mass="26089">MRCTVRSVTAPPDGKQRSFNIYTDDSKIDDRTGCVFCVRETIISTSQWMAQLKPRNSVFQAELIAIKEVCTRDSQSNQPIKIWTDSESSLHSISSLKTNGPLAQDIQSILLNSPNIQLGWIKAHVGHAGNEAADLLGKKAALEGIPTQYAEPRSFLKKKLHAISTQLWQNEWDTGRNVPLILPKVKTFPAPWQRPEIMFATGHGPFSTYFKRSGLRTTDCCGCGELGIPLNFATS</sequence>
<dbReference type="Proteomes" id="UP000499080">
    <property type="component" value="Unassembled WGS sequence"/>
</dbReference>
<proteinExistence type="predicted"/>
<dbReference type="EMBL" id="BGPR01001063">
    <property type="protein sequence ID" value="GBM44375.1"/>
    <property type="molecule type" value="Genomic_DNA"/>
</dbReference>
<dbReference type="CDD" id="cd09276">
    <property type="entry name" value="Rnase_HI_RT_non_LTR"/>
    <property type="match status" value="1"/>
</dbReference>
<dbReference type="InterPro" id="IPR002156">
    <property type="entry name" value="RNaseH_domain"/>
</dbReference>
<protein>
    <recommendedName>
        <fullName evidence="1">RNase H type-1 domain-containing protein</fullName>
    </recommendedName>
</protein>
<reference evidence="2 3" key="1">
    <citation type="journal article" date="2019" name="Sci. Rep.">
        <title>Orb-weaving spider Araneus ventricosus genome elucidates the spidroin gene catalogue.</title>
        <authorList>
            <person name="Kono N."/>
            <person name="Nakamura H."/>
            <person name="Ohtoshi R."/>
            <person name="Moran D.A.P."/>
            <person name="Shinohara A."/>
            <person name="Yoshida Y."/>
            <person name="Fujiwara M."/>
            <person name="Mori M."/>
            <person name="Tomita M."/>
            <person name="Arakawa K."/>
        </authorList>
    </citation>
    <scope>NUCLEOTIDE SEQUENCE [LARGE SCALE GENOMIC DNA]</scope>
</reference>
<gene>
    <name evidence="2" type="ORF">AVEN_147384_1</name>
</gene>
<dbReference type="GO" id="GO:0004523">
    <property type="term" value="F:RNA-DNA hybrid ribonuclease activity"/>
    <property type="evidence" value="ECO:0007669"/>
    <property type="project" value="InterPro"/>
</dbReference>
<organism evidence="2 3">
    <name type="scientific">Araneus ventricosus</name>
    <name type="common">Orbweaver spider</name>
    <name type="synonym">Epeira ventricosa</name>
    <dbReference type="NCBI Taxonomy" id="182803"/>
    <lineage>
        <taxon>Eukaryota</taxon>
        <taxon>Metazoa</taxon>
        <taxon>Ecdysozoa</taxon>
        <taxon>Arthropoda</taxon>
        <taxon>Chelicerata</taxon>
        <taxon>Arachnida</taxon>
        <taxon>Araneae</taxon>
        <taxon>Araneomorphae</taxon>
        <taxon>Entelegynae</taxon>
        <taxon>Araneoidea</taxon>
        <taxon>Araneidae</taxon>
        <taxon>Araneus</taxon>
    </lineage>
</organism>
<feature type="domain" description="RNase H type-1" evidence="1">
    <location>
        <begin position="15"/>
        <end position="142"/>
    </location>
</feature>
<evidence type="ECO:0000259" key="1">
    <source>
        <dbReference type="PROSITE" id="PS50879"/>
    </source>
</evidence>
<dbReference type="Gene3D" id="3.30.420.10">
    <property type="entry name" value="Ribonuclease H-like superfamily/Ribonuclease H"/>
    <property type="match status" value="1"/>
</dbReference>
<evidence type="ECO:0000313" key="2">
    <source>
        <dbReference type="EMBL" id="GBM44375.1"/>
    </source>
</evidence>
<dbReference type="InterPro" id="IPR012337">
    <property type="entry name" value="RNaseH-like_sf"/>
</dbReference>